<evidence type="ECO:0000256" key="1">
    <source>
        <dbReference type="ARBA" id="ARBA00038240"/>
    </source>
</evidence>
<dbReference type="EMBL" id="BORP01000001">
    <property type="protein sequence ID" value="GIO25653.1"/>
    <property type="molecule type" value="Genomic_DNA"/>
</dbReference>
<dbReference type="Gene3D" id="3.30.200.20">
    <property type="entry name" value="Phosphorylase Kinase, domain 1"/>
    <property type="match status" value="1"/>
</dbReference>
<accession>A0A919X7P9</accession>
<dbReference type="SUPFAM" id="SSF56112">
    <property type="entry name" value="Protein kinase-like (PK-like)"/>
    <property type="match status" value="1"/>
</dbReference>
<dbReference type="PANTHER" id="PTHR21064">
    <property type="entry name" value="AMINOGLYCOSIDE PHOSPHOTRANSFERASE DOMAIN-CONTAINING PROTEIN-RELATED"/>
    <property type="match status" value="1"/>
</dbReference>
<dbReference type="Pfam" id="PF01636">
    <property type="entry name" value="APH"/>
    <property type="match status" value="1"/>
</dbReference>
<dbReference type="Proteomes" id="UP000676917">
    <property type="component" value="Unassembled WGS sequence"/>
</dbReference>
<dbReference type="InterPro" id="IPR002575">
    <property type="entry name" value="Aminoglycoside_PTrfase"/>
</dbReference>
<name>A0A919X7P9_9BACI</name>
<dbReference type="GO" id="GO:0009088">
    <property type="term" value="P:threonine biosynthetic process"/>
    <property type="evidence" value="ECO:0007669"/>
    <property type="project" value="TreeGrafter"/>
</dbReference>
<dbReference type="AlphaFoldDB" id="A0A919X7P9"/>
<sequence>MEMAVDHVYQKEILNRFFEAFGLEQKYKLLGDFENYVYEVYKGNKPFILRVTHSSHRSMEEILGEIDWVNYLSHHGANVPTVFPSQYNQIIEEQTATDQTSFFACLFSKVEGIGVRSTDDQFNDTLFQSWGREIGKIHRLTDQYESKHGYRKHWFEDDLFALEKYVPTELKVIQRKNEIIKQLNELPETNYGLIHNDVHNGNFFYDNHTIYIFDFDDACYFWYVSDIAIPLYYACYSLFRNEEGLDEKRVFANRFIDNFMIGYQKEFMPPERWKEQLTLFLKVRDITLYAALNKKIAPEDRNQGLQESMEQIRRRIEQGEPIVVL</sequence>
<organism evidence="3 4">
    <name type="scientific">Ornithinibacillus bavariensis</name>
    <dbReference type="NCBI Taxonomy" id="545502"/>
    <lineage>
        <taxon>Bacteria</taxon>
        <taxon>Bacillati</taxon>
        <taxon>Bacillota</taxon>
        <taxon>Bacilli</taxon>
        <taxon>Bacillales</taxon>
        <taxon>Bacillaceae</taxon>
        <taxon>Ornithinibacillus</taxon>
    </lineage>
</organism>
<dbReference type="Gene3D" id="3.90.1200.10">
    <property type="match status" value="1"/>
</dbReference>
<dbReference type="RefSeq" id="WP_212919181.1">
    <property type="nucleotide sequence ID" value="NZ_BORP01000001.1"/>
</dbReference>
<evidence type="ECO:0000259" key="2">
    <source>
        <dbReference type="Pfam" id="PF01636"/>
    </source>
</evidence>
<reference evidence="3" key="1">
    <citation type="submission" date="2021-03" db="EMBL/GenBank/DDBJ databases">
        <title>Antimicrobial resistance genes in bacteria isolated from Japanese honey, and their potential for conferring macrolide and lincosamide resistance in the American foulbrood pathogen Paenibacillus larvae.</title>
        <authorList>
            <person name="Okamoto M."/>
            <person name="Kumagai M."/>
            <person name="Kanamori H."/>
            <person name="Takamatsu D."/>
        </authorList>
    </citation>
    <scope>NUCLEOTIDE SEQUENCE</scope>
    <source>
        <strain evidence="3">J43TS3</strain>
    </source>
</reference>
<comment type="caution">
    <text evidence="3">The sequence shown here is derived from an EMBL/GenBank/DDBJ whole genome shotgun (WGS) entry which is preliminary data.</text>
</comment>
<comment type="similarity">
    <text evidence="1">Belongs to the pseudomonas-type ThrB family.</text>
</comment>
<dbReference type="PANTHER" id="PTHR21064:SF6">
    <property type="entry name" value="AMINOGLYCOSIDE PHOSPHOTRANSFERASE DOMAIN-CONTAINING PROTEIN"/>
    <property type="match status" value="1"/>
</dbReference>
<evidence type="ECO:0000313" key="4">
    <source>
        <dbReference type="Proteomes" id="UP000676917"/>
    </source>
</evidence>
<proteinExistence type="inferred from homology"/>
<gene>
    <name evidence="3" type="ORF">J43TS3_02640</name>
</gene>
<keyword evidence="4" id="KW-1185">Reference proteome</keyword>
<evidence type="ECO:0000313" key="3">
    <source>
        <dbReference type="EMBL" id="GIO25653.1"/>
    </source>
</evidence>
<feature type="domain" description="Aminoglycoside phosphotransferase" evidence="2">
    <location>
        <begin position="30"/>
        <end position="233"/>
    </location>
</feature>
<dbReference type="InterPro" id="IPR050249">
    <property type="entry name" value="Pseudomonas-type_ThrB"/>
</dbReference>
<dbReference type="GO" id="GO:0004413">
    <property type="term" value="F:homoserine kinase activity"/>
    <property type="evidence" value="ECO:0007669"/>
    <property type="project" value="TreeGrafter"/>
</dbReference>
<protein>
    <recommendedName>
        <fullName evidence="2">Aminoglycoside phosphotransferase domain-containing protein</fullName>
    </recommendedName>
</protein>
<dbReference type="InterPro" id="IPR011009">
    <property type="entry name" value="Kinase-like_dom_sf"/>
</dbReference>